<reference evidence="2" key="1">
    <citation type="journal article" date="2019" name="bioRxiv">
        <title>The Genome of the Zebra Mussel, Dreissena polymorpha: A Resource for Invasive Species Research.</title>
        <authorList>
            <person name="McCartney M.A."/>
            <person name="Auch B."/>
            <person name="Kono T."/>
            <person name="Mallez S."/>
            <person name="Zhang Y."/>
            <person name="Obille A."/>
            <person name="Becker A."/>
            <person name="Abrahante J.E."/>
            <person name="Garbe J."/>
            <person name="Badalamenti J.P."/>
            <person name="Herman A."/>
            <person name="Mangelson H."/>
            <person name="Liachko I."/>
            <person name="Sullivan S."/>
            <person name="Sone E.D."/>
            <person name="Koren S."/>
            <person name="Silverstein K.A.T."/>
            <person name="Beckman K.B."/>
            <person name="Gohl D.M."/>
        </authorList>
    </citation>
    <scope>NUCLEOTIDE SEQUENCE</scope>
    <source>
        <strain evidence="2">Duluth1</strain>
        <tissue evidence="2">Whole animal</tissue>
    </source>
</reference>
<dbReference type="AlphaFoldDB" id="A0A9D4GQX9"/>
<evidence type="ECO:0000313" key="2">
    <source>
        <dbReference type="EMBL" id="KAH3820153.1"/>
    </source>
</evidence>
<sequence length="260" mass="28159">MASKKNVFQTIQKKRKFADRPMSESEMTEGSTDTSKESTGAKAVTERAVGVLESPQKTTDNNNGKVTLNMKTTTDNNIGVVTQDMKTTTDNNIGVVTQNMKNTPDNNIGVVTQNMNNTTDNSIGVVTQNMNNTTDNSIGVVTQNMNKLTDNNIGVVTQNMNTTTDNNIGVVTCEPIPALPETPKIDNVDAKPVVYTIAPDKLRSLDADEDGSFHTMLAETISESEIIATTEVTNIVVKHGKRAYITVPIPRDFFGSVLGE</sequence>
<keyword evidence="3" id="KW-1185">Reference proteome</keyword>
<organism evidence="2 3">
    <name type="scientific">Dreissena polymorpha</name>
    <name type="common">Zebra mussel</name>
    <name type="synonym">Mytilus polymorpha</name>
    <dbReference type="NCBI Taxonomy" id="45954"/>
    <lineage>
        <taxon>Eukaryota</taxon>
        <taxon>Metazoa</taxon>
        <taxon>Spiralia</taxon>
        <taxon>Lophotrochozoa</taxon>
        <taxon>Mollusca</taxon>
        <taxon>Bivalvia</taxon>
        <taxon>Autobranchia</taxon>
        <taxon>Heteroconchia</taxon>
        <taxon>Euheterodonta</taxon>
        <taxon>Imparidentia</taxon>
        <taxon>Neoheterodontei</taxon>
        <taxon>Myida</taxon>
        <taxon>Dreissenoidea</taxon>
        <taxon>Dreissenidae</taxon>
        <taxon>Dreissena</taxon>
    </lineage>
</organism>
<evidence type="ECO:0000313" key="3">
    <source>
        <dbReference type="Proteomes" id="UP000828390"/>
    </source>
</evidence>
<comment type="caution">
    <text evidence="2">The sequence shown here is derived from an EMBL/GenBank/DDBJ whole genome shotgun (WGS) entry which is preliminary data.</text>
</comment>
<evidence type="ECO:0000256" key="1">
    <source>
        <dbReference type="SAM" id="MobiDB-lite"/>
    </source>
</evidence>
<feature type="compositionally biased region" description="Polar residues" evidence="1">
    <location>
        <begin position="1"/>
        <end position="11"/>
    </location>
</feature>
<feature type="region of interest" description="Disordered" evidence="1">
    <location>
        <begin position="1"/>
        <end position="43"/>
    </location>
</feature>
<gene>
    <name evidence="2" type="ORF">DPMN_121897</name>
</gene>
<name>A0A9D4GQX9_DREPO</name>
<dbReference type="Proteomes" id="UP000828390">
    <property type="component" value="Unassembled WGS sequence"/>
</dbReference>
<reference evidence="2" key="2">
    <citation type="submission" date="2020-11" db="EMBL/GenBank/DDBJ databases">
        <authorList>
            <person name="McCartney M.A."/>
            <person name="Auch B."/>
            <person name="Kono T."/>
            <person name="Mallez S."/>
            <person name="Becker A."/>
            <person name="Gohl D.M."/>
            <person name="Silverstein K.A.T."/>
            <person name="Koren S."/>
            <person name="Bechman K.B."/>
            <person name="Herman A."/>
            <person name="Abrahante J.E."/>
            <person name="Garbe J."/>
        </authorList>
    </citation>
    <scope>NUCLEOTIDE SEQUENCE</scope>
    <source>
        <strain evidence="2">Duluth1</strain>
        <tissue evidence="2">Whole animal</tissue>
    </source>
</reference>
<accession>A0A9D4GQX9</accession>
<protein>
    <submittedName>
        <fullName evidence="2">Uncharacterized protein</fullName>
    </submittedName>
</protein>
<proteinExistence type="predicted"/>
<dbReference type="EMBL" id="JAIWYP010000005">
    <property type="protein sequence ID" value="KAH3820153.1"/>
    <property type="molecule type" value="Genomic_DNA"/>
</dbReference>